<dbReference type="SMART" id="SM00252">
    <property type="entry name" value="SH2"/>
    <property type="match status" value="2"/>
</dbReference>
<accession>A0A7J7JT07</accession>
<comment type="caution">
    <text evidence="19">The sequence shown here is derived from an EMBL/GenBank/DDBJ whole genome shotgun (WGS) entry which is preliminary data.</text>
</comment>
<sequence>MAQIEDKLRIFEGGLVLSRFFLKRRFEKLTFKVRLETRELIWIRVENQVKPDGVVDLRLLKEIRPRDPDDKETKEFEKTTADINLCFSLHYGDEFVLKHLALQAQSQHDLAVIIDCLEYLKKTTLTDPFPLKTERWLRKEFYELRGKTDTVTFGDIKKWLTKSYYRISSNKLRDHFKACRISPDDPVVYQDFFNVYQRIMYPSKLFTDYFDIYSSRDTQDPLPMVDAERFASFLQTENHEMTNEAAASKLMFALMDDPSKSPSSIKFSSIEFLNYLFSSENSIWDQNTAKIYQDMDQPLSHYFIASSHNTYLQGDQFTSNSAVEAYIQCLRMGARCIELDCWDGPDGYPHIFHGRTFTSKIKFVDVVKGIKKYAWEFSEYPIILSIENHCCLSQQKRMAEVFTEILGEDLLVAPVDKNADRLPSPNQLKRKFILKHKKLGSDWKLGGLEEEIGDIGQGDISQSRKTGLLYLQDPVNKEEWNQHFFMLTSTGLYFTDQTNVKTEEDDDDNLSVDMNGNLENVPMEQRHLYEPWYHGRLPDGRNTGDQLLAAHQHLGPATFLVRESDTFPGSYTLSFWQHDKANHCRIKSRPEQGRTKYCLVENLVFDSLYELIEFYKHNKLRSQNFELCLREPVPKIASPVGRDWYHENMERAEAEDWLSKIPKDGAFLIRNRVQGSGEVSYAISFRAENKIKHCRIILDGSSFSIGSATFESLPELVAYYQKHPLFRKMKLRYAVNQALVDKCGESDTEVSIYGCGIYTQPNEVQPSNIQCRALHNRVPDRRDELEFVKGNIITNVLKKTPDWWQGDCGDQLNKWFPSNHVEQIEDGLGSLQQGSINISRYIKCLPDCSLMASTSDSVHKKKLYCFGLEYDEGSEHLKIAASDPKDVTDWILEINNCRQQALEMNKQNMDLQKRKQIAEEFSNIIIYCRSTPYNPEGSSSYYDMTSFSELKAEKVCTKKDNKGKQFLNYNMLQFSRVYPKGQRLDSSNYDPIMPWSCGAHMLALNYQTPDKAMQINQGRFLQNGLCGYVLQPHCLNDPIYDPFDKRSLIIAGRHLFRYAKGIPSPFVEVEILGAYYEDTKKFKTDKKGQNALTPVWNEATDFDIVNPDLAMIRFCVQDEDVFGDPNFLGQATIPVRCLRSGYRSVPLYNEYSQELELASLLVKIEIVNPNQTLLQQRLASIDSKIDEQLYNRRKRFAQTRWRMGSQ</sequence>
<dbReference type="InterPro" id="IPR011993">
    <property type="entry name" value="PH-like_dom_sf"/>
</dbReference>
<dbReference type="GO" id="GO:0046488">
    <property type="term" value="P:phosphatidylinositol metabolic process"/>
    <property type="evidence" value="ECO:0007669"/>
    <property type="project" value="TreeGrafter"/>
</dbReference>
<gene>
    <name evidence="19" type="ORF">EB796_012565</name>
</gene>
<evidence type="ECO:0000256" key="7">
    <source>
        <dbReference type="ARBA" id="ARBA00022837"/>
    </source>
</evidence>
<dbReference type="Gene3D" id="3.20.20.190">
    <property type="entry name" value="Phosphatidylinositol (PI) phosphodiesterase"/>
    <property type="match status" value="2"/>
</dbReference>
<dbReference type="Gene3D" id="2.30.29.30">
    <property type="entry name" value="Pleckstrin-homology domain (PH domain)/Phosphotyrosine-binding domain (PTB)"/>
    <property type="match status" value="1"/>
</dbReference>
<evidence type="ECO:0000256" key="8">
    <source>
        <dbReference type="ARBA" id="ARBA00022963"/>
    </source>
</evidence>
<evidence type="ECO:0000256" key="10">
    <source>
        <dbReference type="ARBA" id="ARBA00023098"/>
    </source>
</evidence>
<dbReference type="FunFam" id="3.30.505.10:FF:000009">
    <property type="entry name" value="1-phosphatidylinositol 4,5-bisphosphate phosphodiesterase gamma"/>
    <property type="match status" value="1"/>
</dbReference>
<evidence type="ECO:0000256" key="1">
    <source>
        <dbReference type="ARBA" id="ARBA00001913"/>
    </source>
</evidence>
<evidence type="ECO:0000256" key="6">
    <source>
        <dbReference type="ARBA" id="ARBA00022801"/>
    </source>
</evidence>
<dbReference type="InterPro" id="IPR000909">
    <property type="entry name" value="PLipase_C_PInositol-sp_X_dom"/>
</dbReference>
<dbReference type="AlphaFoldDB" id="A0A7J7JT07"/>
<dbReference type="InterPro" id="IPR035024">
    <property type="entry name" value="PLC-gamma_N-SH2"/>
</dbReference>
<dbReference type="Pfam" id="PF00017">
    <property type="entry name" value="SH2"/>
    <property type="match status" value="2"/>
</dbReference>
<dbReference type="Gene3D" id="3.30.505.10">
    <property type="entry name" value="SH2 domain"/>
    <property type="match status" value="2"/>
</dbReference>
<dbReference type="PROSITE" id="PS50002">
    <property type="entry name" value="SH3"/>
    <property type="match status" value="1"/>
</dbReference>
<dbReference type="InterPro" id="IPR000980">
    <property type="entry name" value="SH2"/>
</dbReference>
<dbReference type="SMART" id="SM00148">
    <property type="entry name" value="PLCXc"/>
    <property type="match status" value="1"/>
</dbReference>
<evidence type="ECO:0000313" key="19">
    <source>
        <dbReference type="EMBL" id="KAF6029117.1"/>
    </source>
</evidence>
<feature type="domain" description="SH2" evidence="15">
    <location>
        <begin position="532"/>
        <end position="633"/>
    </location>
</feature>
<reference evidence="19" key="1">
    <citation type="submission" date="2020-06" db="EMBL/GenBank/DDBJ databases">
        <title>Draft genome of Bugula neritina, a colonial animal packing powerful symbionts and potential medicines.</title>
        <authorList>
            <person name="Rayko M."/>
        </authorList>
    </citation>
    <scope>NUCLEOTIDE SEQUENCE [LARGE SCALE GENOMIC DNA]</scope>
    <source>
        <strain evidence="19">Kwan_BN1</strain>
    </source>
</reference>
<dbReference type="Pfam" id="PF00168">
    <property type="entry name" value="C2"/>
    <property type="match status" value="1"/>
</dbReference>
<dbReference type="OrthoDB" id="269822at2759"/>
<comment type="cofactor">
    <cofactor evidence="1">
        <name>Ca(2+)</name>
        <dbReference type="ChEBI" id="CHEBI:29108"/>
    </cofactor>
</comment>
<keyword evidence="8 14" id="KW-0442">Lipid degradation</keyword>
<dbReference type="InterPro" id="IPR017946">
    <property type="entry name" value="PLC-like_Pdiesterase_TIM-brl"/>
</dbReference>
<feature type="domain" description="SH3" evidence="16">
    <location>
        <begin position="766"/>
        <end position="826"/>
    </location>
</feature>
<evidence type="ECO:0000256" key="4">
    <source>
        <dbReference type="ARBA" id="ARBA00022553"/>
    </source>
</evidence>
<dbReference type="PRINTS" id="PR00390">
    <property type="entry name" value="PHPHLIPASEC"/>
</dbReference>
<dbReference type="Pfam" id="PF00388">
    <property type="entry name" value="PI-PLC-X"/>
    <property type="match status" value="1"/>
</dbReference>
<dbReference type="EMBL" id="VXIV02001854">
    <property type="protein sequence ID" value="KAF6029117.1"/>
    <property type="molecule type" value="Genomic_DNA"/>
</dbReference>
<keyword evidence="6 14" id="KW-0378">Hydrolase</keyword>
<evidence type="ECO:0000259" key="18">
    <source>
        <dbReference type="PROSITE" id="PS50008"/>
    </source>
</evidence>
<dbReference type="FunFam" id="3.30.505.10:FF:000011">
    <property type="entry name" value="1-phosphatidylinositol 4,5-bisphosphate phosphodiesterase gamma"/>
    <property type="match status" value="1"/>
</dbReference>
<dbReference type="PANTHER" id="PTHR10336:SF159">
    <property type="entry name" value="1-PHOSPHATIDYLINOSITOL 4,5-BISPHOSPHATE PHOSPHODIESTERASE GAMMA"/>
    <property type="match status" value="1"/>
</dbReference>
<dbReference type="SUPFAM" id="SSF50044">
    <property type="entry name" value="SH3-domain"/>
    <property type="match status" value="1"/>
</dbReference>
<evidence type="ECO:0000256" key="11">
    <source>
        <dbReference type="ARBA" id="ARBA00023224"/>
    </source>
</evidence>
<dbReference type="GO" id="GO:0004435">
    <property type="term" value="F:phosphatidylinositol-4,5-bisphosphate phospholipase C activity"/>
    <property type="evidence" value="ECO:0007669"/>
    <property type="project" value="UniProtKB-EC"/>
</dbReference>
<evidence type="ECO:0000313" key="20">
    <source>
        <dbReference type="Proteomes" id="UP000593567"/>
    </source>
</evidence>
<keyword evidence="20" id="KW-1185">Reference proteome</keyword>
<dbReference type="Gene3D" id="2.30.30.40">
    <property type="entry name" value="SH3 Domains"/>
    <property type="match status" value="1"/>
</dbReference>
<dbReference type="SMART" id="SM00239">
    <property type="entry name" value="C2"/>
    <property type="match status" value="1"/>
</dbReference>
<protein>
    <recommendedName>
        <fullName evidence="2 14">Phosphoinositide phospholipase C</fullName>
        <ecNumber evidence="2 14">3.1.4.11</ecNumber>
    </recommendedName>
</protein>
<dbReference type="Pfam" id="PF23583">
    <property type="entry name" value="EF_HAND_2_PLCG"/>
    <property type="match status" value="1"/>
</dbReference>
<keyword evidence="5" id="KW-0677">Repeat</keyword>
<dbReference type="GO" id="GO:0032587">
    <property type="term" value="C:ruffle membrane"/>
    <property type="evidence" value="ECO:0007669"/>
    <property type="project" value="TreeGrafter"/>
</dbReference>
<evidence type="ECO:0000256" key="12">
    <source>
        <dbReference type="PROSITE-ProRule" id="PRU00191"/>
    </source>
</evidence>
<dbReference type="PRINTS" id="PR00401">
    <property type="entry name" value="SH2DOMAIN"/>
</dbReference>
<keyword evidence="10 14" id="KW-0443">Lipid metabolism</keyword>
<dbReference type="EC" id="3.1.4.11" evidence="2 14"/>
<dbReference type="PROSITE" id="PS50001">
    <property type="entry name" value="SH2"/>
    <property type="match status" value="2"/>
</dbReference>
<dbReference type="GO" id="GO:0016042">
    <property type="term" value="P:lipid catabolic process"/>
    <property type="evidence" value="ECO:0007669"/>
    <property type="project" value="UniProtKB-KW"/>
</dbReference>
<keyword evidence="3 13" id="KW-0728">SH3 domain</keyword>
<dbReference type="CDD" id="cd00275">
    <property type="entry name" value="C2_PLC_like"/>
    <property type="match status" value="1"/>
</dbReference>
<dbReference type="GO" id="GO:0048015">
    <property type="term" value="P:phosphatidylinositol-mediated signaling"/>
    <property type="evidence" value="ECO:0007669"/>
    <property type="project" value="TreeGrafter"/>
</dbReference>
<dbReference type="SUPFAM" id="SSF50729">
    <property type="entry name" value="PH domain-like"/>
    <property type="match status" value="1"/>
</dbReference>
<dbReference type="InterPro" id="IPR001192">
    <property type="entry name" value="PI-PLC_fam"/>
</dbReference>
<evidence type="ECO:0000256" key="14">
    <source>
        <dbReference type="RuleBase" id="RU361133"/>
    </source>
</evidence>
<dbReference type="CDD" id="cd10341">
    <property type="entry name" value="SH2_N-SH2_PLC_gamma_like"/>
    <property type="match status" value="1"/>
</dbReference>
<feature type="domain" description="PI-PLC Y-box" evidence="18">
    <location>
        <begin position="921"/>
        <end position="1035"/>
    </location>
</feature>
<keyword evidence="7" id="KW-0106">Calcium</keyword>
<dbReference type="SUPFAM" id="SSF49562">
    <property type="entry name" value="C2 domain (Calcium/lipid-binding domain, CaLB)"/>
    <property type="match status" value="1"/>
</dbReference>
<dbReference type="InterPro" id="IPR057061">
    <property type="entry name" value="PLCG_EF-hand_2"/>
</dbReference>
<dbReference type="SMART" id="SM00149">
    <property type="entry name" value="PLCYc"/>
    <property type="match status" value="1"/>
</dbReference>
<dbReference type="InterPro" id="IPR056586">
    <property type="entry name" value="EF-hand_PLCG1"/>
</dbReference>
<keyword evidence="4" id="KW-0597">Phosphoprotein</keyword>
<dbReference type="PROSITE" id="PS50008">
    <property type="entry name" value="PIPLC_Y_DOMAIN"/>
    <property type="match status" value="1"/>
</dbReference>
<evidence type="ECO:0000259" key="17">
    <source>
        <dbReference type="PROSITE" id="PS50004"/>
    </source>
</evidence>
<dbReference type="InterPro" id="IPR001452">
    <property type="entry name" value="SH3_domain"/>
</dbReference>
<evidence type="ECO:0000256" key="5">
    <source>
        <dbReference type="ARBA" id="ARBA00022737"/>
    </source>
</evidence>
<keyword evidence="9 12" id="KW-0727">SH2 domain</keyword>
<evidence type="ECO:0000256" key="13">
    <source>
        <dbReference type="PROSITE-ProRule" id="PRU00192"/>
    </source>
</evidence>
<dbReference type="GO" id="GO:0051209">
    <property type="term" value="P:release of sequestered calcium ion into cytosol"/>
    <property type="evidence" value="ECO:0007669"/>
    <property type="project" value="TreeGrafter"/>
</dbReference>
<evidence type="ECO:0000256" key="9">
    <source>
        <dbReference type="ARBA" id="ARBA00022999"/>
    </source>
</evidence>
<dbReference type="InterPro" id="IPR011992">
    <property type="entry name" value="EF-hand-dom_pair"/>
</dbReference>
<dbReference type="SMART" id="SM00326">
    <property type="entry name" value="SH3"/>
    <property type="match status" value="1"/>
</dbReference>
<evidence type="ECO:0000259" key="16">
    <source>
        <dbReference type="PROSITE" id="PS50002"/>
    </source>
</evidence>
<dbReference type="Pfam" id="PF00387">
    <property type="entry name" value="PI-PLC-Y"/>
    <property type="match status" value="1"/>
</dbReference>
<dbReference type="SUPFAM" id="SSF51695">
    <property type="entry name" value="PLC-like phosphodiesterases"/>
    <property type="match status" value="1"/>
</dbReference>
<dbReference type="Proteomes" id="UP000593567">
    <property type="component" value="Unassembled WGS sequence"/>
</dbReference>
<evidence type="ECO:0000256" key="3">
    <source>
        <dbReference type="ARBA" id="ARBA00022443"/>
    </source>
</evidence>
<dbReference type="InterPro" id="IPR000008">
    <property type="entry name" value="C2_dom"/>
</dbReference>
<dbReference type="Gene3D" id="2.60.40.150">
    <property type="entry name" value="C2 domain"/>
    <property type="match status" value="1"/>
</dbReference>
<evidence type="ECO:0000256" key="2">
    <source>
        <dbReference type="ARBA" id="ARBA00012368"/>
    </source>
</evidence>
<comment type="catalytic activity">
    <reaction evidence="14">
        <text>a 1,2-diacyl-sn-glycero-3-phospho-(1D-myo-inositol-4,5-bisphosphate) + H2O = 1D-myo-inositol 1,4,5-trisphosphate + a 1,2-diacyl-sn-glycerol + H(+)</text>
        <dbReference type="Rhea" id="RHEA:33179"/>
        <dbReference type="ChEBI" id="CHEBI:15377"/>
        <dbReference type="ChEBI" id="CHEBI:15378"/>
        <dbReference type="ChEBI" id="CHEBI:17815"/>
        <dbReference type="ChEBI" id="CHEBI:58456"/>
        <dbReference type="ChEBI" id="CHEBI:203600"/>
        <dbReference type="EC" id="3.1.4.11"/>
    </reaction>
</comment>
<keyword evidence="11" id="KW-0807">Transducer</keyword>
<organism evidence="19 20">
    <name type="scientific">Bugula neritina</name>
    <name type="common">Brown bryozoan</name>
    <name type="synonym">Sertularia neritina</name>
    <dbReference type="NCBI Taxonomy" id="10212"/>
    <lineage>
        <taxon>Eukaryota</taxon>
        <taxon>Metazoa</taxon>
        <taxon>Spiralia</taxon>
        <taxon>Lophotrochozoa</taxon>
        <taxon>Bryozoa</taxon>
        <taxon>Gymnolaemata</taxon>
        <taxon>Cheilostomatida</taxon>
        <taxon>Flustrina</taxon>
        <taxon>Buguloidea</taxon>
        <taxon>Bugulidae</taxon>
        <taxon>Bugula</taxon>
    </lineage>
</organism>
<dbReference type="Pfam" id="PF00018">
    <property type="entry name" value="SH3_1"/>
    <property type="match status" value="1"/>
</dbReference>
<evidence type="ECO:0000259" key="15">
    <source>
        <dbReference type="PROSITE" id="PS50001"/>
    </source>
</evidence>
<dbReference type="CDD" id="cd08558">
    <property type="entry name" value="PI-PLCc_eukaryota"/>
    <property type="match status" value="1"/>
</dbReference>
<proteinExistence type="predicted"/>
<dbReference type="SUPFAM" id="SSF47473">
    <property type="entry name" value="EF-hand"/>
    <property type="match status" value="1"/>
</dbReference>
<dbReference type="PROSITE" id="PS50007">
    <property type="entry name" value="PIPLC_X_DOMAIN"/>
    <property type="match status" value="1"/>
</dbReference>
<dbReference type="SUPFAM" id="SSF55550">
    <property type="entry name" value="SH2 domain"/>
    <property type="match status" value="2"/>
</dbReference>
<dbReference type="InterPro" id="IPR036028">
    <property type="entry name" value="SH3-like_dom_sf"/>
</dbReference>
<dbReference type="InterPro" id="IPR035892">
    <property type="entry name" value="C2_domain_sf"/>
</dbReference>
<dbReference type="InterPro" id="IPR036860">
    <property type="entry name" value="SH2_dom_sf"/>
</dbReference>
<dbReference type="Pfam" id="PF23329">
    <property type="entry name" value="EF_HAND_1_PLCG"/>
    <property type="match status" value="1"/>
</dbReference>
<dbReference type="InterPro" id="IPR001711">
    <property type="entry name" value="PLipase_C_Pinositol-sp_Y"/>
</dbReference>
<dbReference type="PANTHER" id="PTHR10336">
    <property type="entry name" value="PHOSPHOINOSITIDE-SPECIFIC PHOSPHOLIPASE C FAMILY PROTEIN"/>
    <property type="match status" value="1"/>
</dbReference>
<feature type="domain" description="SH2" evidence="15">
    <location>
        <begin position="644"/>
        <end position="735"/>
    </location>
</feature>
<name>A0A7J7JT07_BUGNE</name>
<dbReference type="PROSITE" id="PS50004">
    <property type="entry name" value="C2"/>
    <property type="match status" value="1"/>
</dbReference>
<feature type="domain" description="C2" evidence="17">
    <location>
        <begin position="1026"/>
        <end position="1149"/>
    </location>
</feature>